<dbReference type="InterPro" id="IPR036179">
    <property type="entry name" value="Ig-like_dom_sf"/>
</dbReference>
<evidence type="ECO:0000313" key="7">
    <source>
        <dbReference type="Ensembl" id="ENSEBUP00000014444.1"/>
    </source>
</evidence>
<dbReference type="Ensembl" id="ENSEBUT00000015020.1">
    <property type="protein sequence ID" value="ENSEBUP00000014444.1"/>
    <property type="gene ID" value="ENSEBUG00000009093.1"/>
</dbReference>
<dbReference type="SMART" id="SM00060">
    <property type="entry name" value="FN3"/>
    <property type="match status" value="2"/>
</dbReference>
<dbReference type="InterPro" id="IPR003599">
    <property type="entry name" value="Ig_sub"/>
</dbReference>
<feature type="domain" description="Fibronectin type-III" evidence="6">
    <location>
        <begin position="106"/>
        <end position="197"/>
    </location>
</feature>
<dbReference type="InterPro" id="IPR013783">
    <property type="entry name" value="Ig-like_fold"/>
</dbReference>
<keyword evidence="3" id="KW-0393">Immunoglobulin domain</keyword>
<dbReference type="InterPro" id="IPR013098">
    <property type="entry name" value="Ig_I-set"/>
</dbReference>
<dbReference type="PANTHER" id="PTHR48483">
    <property type="entry name" value="INTERLEUKIN-27 SUBUNIT BETA"/>
    <property type="match status" value="1"/>
</dbReference>
<dbReference type="SMART" id="SM00409">
    <property type="entry name" value="IG"/>
    <property type="match status" value="2"/>
</dbReference>
<dbReference type="SUPFAM" id="SSF48726">
    <property type="entry name" value="Immunoglobulin"/>
    <property type="match status" value="2"/>
</dbReference>
<dbReference type="SUPFAM" id="SSF49265">
    <property type="entry name" value="Fibronectin type III"/>
    <property type="match status" value="3"/>
</dbReference>
<dbReference type="Ensembl" id="ENSEBUT00000015007.1">
    <property type="protein sequence ID" value="ENSEBUP00000014431.1"/>
    <property type="gene ID" value="ENSEBUG00000009093.1"/>
</dbReference>
<dbReference type="AlphaFoldDB" id="A0A8C4QG25"/>
<evidence type="ECO:0000313" key="8">
    <source>
        <dbReference type="Proteomes" id="UP000694388"/>
    </source>
</evidence>
<evidence type="ECO:0000256" key="3">
    <source>
        <dbReference type="ARBA" id="ARBA00023319"/>
    </source>
</evidence>
<dbReference type="InterPro" id="IPR003961">
    <property type="entry name" value="FN3_dom"/>
</dbReference>
<feature type="domain" description="Fibronectin type-III" evidence="6">
    <location>
        <begin position="199"/>
        <end position="296"/>
    </location>
</feature>
<dbReference type="GeneTree" id="ENSGT00940000160050"/>
<sequence>MISRWQSCMLFLFLYQVAQRHECNATGSIGTVFGRVGSQVILNCSGGQAADTRVLWTHNGMQVNRVNNESSITLNLTSLSLAGHYSCIDESTQRKLRDFQLCVGYPPDKPIVSCHSFNYPDAFRCQWQPQTTQLVSFTAKYRPLPTEPEEECLIVNATTCMGTQTFLFSTTPVQLTVIASNEFGETSSTTYFILEDIVKPDPPRKVWARWRNFAYITWRAPTSWSDEELYPLMYQVRYRGQHSSQWQLVEVADFNRNIKLKELLPWEDYFVQVSAKDFLDNGFWSAWSPTLKLKAKCAVVSFVNKYAPIGSNITIPCTLPEPTGKPSKEFRKPRVIWKLNGYRLRKSSAYSLKRRRLSIQHVKPSDEGRYTCHLQRDRFRVHLVKLLVGNDPLWRPLTGAAERRRREDPPAKLNISCHSNNYPESFRCQWQPPMTFLKNNYTTKLW</sequence>
<dbReference type="CDD" id="cd00063">
    <property type="entry name" value="FN3"/>
    <property type="match status" value="1"/>
</dbReference>
<dbReference type="InterPro" id="IPR053073">
    <property type="entry name" value="IL11/IL27_subunit_beta"/>
</dbReference>
<evidence type="ECO:0000256" key="1">
    <source>
        <dbReference type="ARBA" id="ARBA00010890"/>
    </source>
</evidence>
<evidence type="ECO:0000259" key="6">
    <source>
        <dbReference type="PROSITE" id="PS50853"/>
    </source>
</evidence>
<dbReference type="Pfam" id="PF07679">
    <property type="entry name" value="I-set"/>
    <property type="match status" value="1"/>
</dbReference>
<dbReference type="Proteomes" id="UP000694388">
    <property type="component" value="Unplaced"/>
</dbReference>
<comment type="similarity">
    <text evidence="1">Belongs to the type I cytokine receptor family. Type 3 subfamily.</text>
</comment>
<evidence type="ECO:0000256" key="2">
    <source>
        <dbReference type="ARBA" id="ARBA00022737"/>
    </source>
</evidence>
<keyword evidence="2" id="KW-0677">Repeat</keyword>
<organism evidence="7 8">
    <name type="scientific">Eptatretus burgeri</name>
    <name type="common">Inshore hagfish</name>
    <dbReference type="NCBI Taxonomy" id="7764"/>
    <lineage>
        <taxon>Eukaryota</taxon>
        <taxon>Metazoa</taxon>
        <taxon>Chordata</taxon>
        <taxon>Craniata</taxon>
        <taxon>Vertebrata</taxon>
        <taxon>Cyclostomata</taxon>
        <taxon>Myxini</taxon>
        <taxon>Myxiniformes</taxon>
        <taxon>Myxinidae</taxon>
        <taxon>Eptatretinae</taxon>
        <taxon>Eptatretus</taxon>
    </lineage>
</organism>
<feature type="domain" description="Ig-like" evidence="5">
    <location>
        <begin position="289"/>
        <end position="382"/>
    </location>
</feature>
<feature type="domain" description="Ig-like" evidence="5">
    <location>
        <begin position="37"/>
        <end position="97"/>
    </location>
</feature>
<dbReference type="PROSITE" id="PS50853">
    <property type="entry name" value="FN3"/>
    <property type="match status" value="2"/>
</dbReference>
<protein>
    <submittedName>
        <fullName evidence="7">Uncharacterized protein</fullName>
    </submittedName>
</protein>
<keyword evidence="8" id="KW-1185">Reference proteome</keyword>
<dbReference type="PROSITE" id="PS50835">
    <property type="entry name" value="IG_LIKE"/>
    <property type="match status" value="2"/>
</dbReference>
<evidence type="ECO:0000256" key="4">
    <source>
        <dbReference type="SAM" id="SignalP"/>
    </source>
</evidence>
<accession>A0A8C4QG25</accession>
<dbReference type="PANTHER" id="PTHR48483:SF2">
    <property type="entry name" value="INTERLEUKIN-27 SUBUNIT BETA"/>
    <property type="match status" value="1"/>
</dbReference>
<name>A0A8C4QG25_EPTBU</name>
<feature type="chain" id="PRO_5044680536" evidence="4">
    <location>
        <begin position="21"/>
        <end position="446"/>
    </location>
</feature>
<keyword evidence="4" id="KW-0732">Signal</keyword>
<dbReference type="InterPro" id="IPR007110">
    <property type="entry name" value="Ig-like_dom"/>
</dbReference>
<dbReference type="Gene3D" id="2.60.40.10">
    <property type="entry name" value="Immunoglobulins"/>
    <property type="match status" value="4"/>
</dbReference>
<evidence type="ECO:0000259" key="5">
    <source>
        <dbReference type="PROSITE" id="PS50835"/>
    </source>
</evidence>
<reference evidence="7" key="1">
    <citation type="submission" date="2025-05" db="UniProtKB">
        <authorList>
            <consortium name="Ensembl"/>
        </authorList>
    </citation>
    <scope>IDENTIFICATION</scope>
</reference>
<feature type="signal peptide" evidence="4">
    <location>
        <begin position="1"/>
        <end position="20"/>
    </location>
</feature>
<dbReference type="InterPro" id="IPR003598">
    <property type="entry name" value="Ig_sub2"/>
</dbReference>
<dbReference type="InterPro" id="IPR036116">
    <property type="entry name" value="FN3_sf"/>
</dbReference>
<proteinExistence type="inferred from homology"/>
<dbReference type="SMART" id="SM00408">
    <property type="entry name" value="IGc2"/>
    <property type="match status" value="2"/>
</dbReference>